<dbReference type="InterPro" id="IPR010930">
    <property type="entry name" value="Flg_bb/hook_C_dom"/>
</dbReference>
<comment type="subcellular location">
    <subcellularLocation>
        <location evidence="1">Bacterial flagellum basal body</location>
    </subcellularLocation>
    <subcellularLocation>
        <location evidence="2">Secreted</location>
    </subcellularLocation>
</comment>
<proteinExistence type="inferred from homology"/>
<dbReference type="Proteomes" id="UP001595607">
    <property type="component" value="Unassembled WGS sequence"/>
</dbReference>
<dbReference type="SUPFAM" id="SSF64518">
    <property type="entry name" value="Phase 1 flagellin"/>
    <property type="match status" value="1"/>
</dbReference>
<evidence type="ECO:0000256" key="2">
    <source>
        <dbReference type="ARBA" id="ARBA00004613"/>
    </source>
</evidence>
<comment type="caution">
    <text evidence="10">The sequence shown here is derived from an EMBL/GenBank/DDBJ whole genome shotgun (WGS) entry which is preliminary data.</text>
</comment>
<keyword evidence="6" id="KW-0975">Bacterial flagellum</keyword>
<evidence type="ECO:0000256" key="1">
    <source>
        <dbReference type="ARBA" id="ARBA00004117"/>
    </source>
</evidence>
<evidence type="ECO:0000259" key="9">
    <source>
        <dbReference type="Pfam" id="PF22638"/>
    </source>
</evidence>
<evidence type="ECO:0000256" key="4">
    <source>
        <dbReference type="ARBA" id="ARBA00016244"/>
    </source>
</evidence>
<accession>A0ABV7M9M2</accession>
<feature type="domain" description="Flagellar basal body rod protein N-terminal" evidence="7">
    <location>
        <begin position="9"/>
        <end position="36"/>
    </location>
</feature>
<protein>
    <recommendedName>
        <fullName evidence="4">Flagellar hook-associated protein 1</fullName>
    </recommendedName>
</protein>
<gene>
    <name evidence="10" type="primary">flgK</name>
    <name evidence="10" type="ORF">ACFONP_02550</name>
</gene>
<evidence type="ECO:0000256" key="5">
    <source>
        <dbReference type="ARBA" id="ARBA00022525"/>
    </source>
</evidence>
<dbReference type="InterPro" id="IPR001444">
    <property type="entry name" value="Flag_bb_rod_N"/>
</dbReference>
<dbReference type="RefSeq" id="WP_189572927.1">
    <property type="nucleotide sequence ID" value="NZ_BMXU01000001.1"/>
</dbReference>
<keyword evidence="5" id="KW-0964">Secreted</keyword>
<organism evidence="10 11">
    <name type="scientific">Parvularcula lutaonensis</name>
    <dbReference type="NCBI Taxonomy" id="491923"/>
    <lineage>
        <taxon>Bacteria</taxon>
        <taxon>Pseudomonadati</taxon>
        <taxon>Pseudomonadota</taxon>
        <taxon>Alphaproteobacteria</taxon>
        <taxon>Parvularculales</taxon>
        <taxon>Parvularculaceae</taxon>
        <taxon>Parvularcula</taxon>
    </lineage>
</organism>
<dbReference type="Pfam" id="PF22638">
    <property type="entry name" value="FlgK_D1"/>
    <property type="match status" value="1"/>
</dbReference>
<dbReference type="PANTHER" id="PTHR30033:SF2">
    <property type="entry name" value="FLAGELLAR HOOK PROTEIN"/>
    <property type="match status" value="1"/>
</dbReference>
<keyword evidence="11" id="KW-1185">Reference proteome</keyword>
<keyword evidence="10" id="KW-0966">Cell projection</keyword>
<evidence type="ECO:0000259" key="8">
    <source>
        <dbReference type="Pfam" id="PF06429"/>
    </source>
</evidence>
<dbReference type="NCBIfam" id="TIGR02492">
    <property type="entry name" value="flgK_ends"/>
    <property type="match status" value="1"/>
</dbReference>
<evidence type="ECO:0000313" key="11">
    <source>
        <dbReference type="Proteomes" id="UP001595607"/>
    </source>
</evidence>
<dbReference type="PANTHER" id="PTHR30033">
    <property type="entry name" value="FLAGELLAR HOOK-ASSOCIATED PROTEIN 1"/>
    <property type="match status" value="1"/>
</dbReference>
<evidence type="ECO:0000259" key="7">
    <source>
        <dbReference type="Pfam" id="PF00460"/>
    </source>
</evidence>
<feature type="domain" description="Flagellar hook-associated protein FlgK helical" evidence="9">
    <location>
        <begin position="85"/>
        <end position="303"/>
    </location>
</feature>
<comment type="similarity">
    <text evidence="3">Belongs to the flagella basal body rod proteins family.</text>
</comment>
<evidence type="ECO:0000313" key="10">
    <source>
        <dbReference type="EMBL" id="MFC3301612.1"/>
    </source>
</evidence>
<evidence type="ECO:0000256" key="6">
    <source>
        <dbReference type="ARBA" id="ARBA00023143"/>
    </source>
</evidence>
<keyword evidence="10" id="KW-0282">Flagellum</keyword>
<feature type="domain" description="Flagellar basal-body/hook protein C-terminal" evidence="8">
    <location>
        <begin position="430"/>
        <end position="467"/>
    </location>
</feature>
<dbReference type="Pfam" id="PF06429">
    <property type="entry name" value="Flg_bbr_C"/>
    <property type="match status" value="1"/>
</dbReference>
<keyword evidence="10" id="KW-0969">Cilium</keyword>
<name>A0ABV7M9M2_9PROT</name>
<sequence>MTFSAIMTNSLSGLNAASLRAEVLSFNIANANTAGYARRSLSVAAAQPGGVRAVGIERAETGHLERQLLGAGTEQGGAEVRADALKQINAAFGEPGDPNGLYASFARFEQALADLRLTPESGSTQLAFLRAAQDVTGTFQQLDTEAQAMRLAADSAIATKVNRLNDALVELDNLNQQALRPRGVALETVAERQQALVSEIAAELDVNVNGTYGGRIELRTEGGLLLLGDEPQYLDFTAAGSASFELSYANGDFSGLTVGGYDITPGTLQGLKDGGLAAEFAVRDVIAQDYASRLDAAAAELAARSAIADGTSPDGLFVLSAGTSSAAQRLQVNAAADPAQGGQLFRVRDGMGAVIAGPSAGDGILGALKAELDNGRPLPAATGTSSALSYLETLGALGTELGTQALRAEGIREAARGARETFAREVGAQTGVDTDRELQELLLVEQAFAANARVIQTADEMLRQLLEI</sequence>
<dbReference type="InterPro" id="IPR002371">
    <property type="entry name" value="FlgK"/>
</dbReference>
<evidence type="ECO:0000256" key="3">
    <source>
        <dbReference type="ARBA" id="ARBA00009677"/>
    </source>
</evidence>
<dbReference type="Pfam" id="PF00460">
    <property type="entry name" value="Flg_bb_rod"/>
    <property type="match status" value="1"/>
</dbReference>
<dbReference type="InterPro" id="IPR053927">
    <property type="entry name" value="FlgK_helical"/>
</dbReference>
<dbReference type="EMBL" id="JBHRVA010000002">
    <property type="protein sequence ID" value="MFC3301612.1"/>
    <property type="molecule type" value="Genomic_DNA"/>
</dbReference>
<reference evidence="11" key="1">
    <citation type="journal article" date="2019" name="Int. J. Syst. Evol. Microbiol.">
        <title>The Global Catalogue of Microorganisms (GCM) 10K type strain sequencing project: providing services to taxonomists for standard genome sequencing and annotation.</title>
        <authorList>
            <consortium name="The Broad Institute Genomics Platform"/>
            <consortium name="The Broad Institute Genome Sequencing Center for Infectious Disease"/>
            <person name="Wu L."/>
            <person name="Ma J."/>
        </authorList>
    </citation>
    <scope>NUCLEOTIDE SEQUENCE [LARGE SCALE GENOMIC DNA]</scope>
    <source>
        <strain evidence="11">KCTC 22245</strain>
    </source>
</reference>